<evidence type="ECO:0000313" key="7">
    <source>
        <dbReference type="Proteomes" id="UP000500857"/>
    </source>
</evidence>
<accession>A0A6H1TVR2</accession>
<feature type="coiled-coil region" evidence="3">
    <location>
        <begin position="212"/>
        <end position="300"/>
    </location>
</feature>
<evidence type="ECO:0000256" key="5">
    <source>
        <dbReference type="SAM" id="Phobius"/>
    </source>
</evidence>
<evidence type="ECO:0000256" key="4">
    <source>
        <dbReference type="SAM" id="MobiDB-lite"/>
    </source>
</evidence>
<protein>
    <submittedName>
        <fullName evidence="6">HlyD family efflux transporter periplasmic adaptor subunit</fullName>
    </submittedName>
</protein>
<dbReference type="GO" id="GO:0030313">
    <property type="term" value="C:cell envelope"/>
    <property type="evidence" value="ECO:0007669"/>
    <property type="project" value="UniProtKB-SubCell"/>
</dbReference>
<dbReference type="PANTHER" id="PTHR32347:SF27">
    <property type="entry name" value="RND EFFLUX PUMP MEMBRANE FUSION PROTEIN BARREL-SANDWICH DOMAIN-CONTAINING PROTEIN"/>
    <property type="match status" value="1"/>
</dbReference>
<evidence type="ECO:0000313" key="6">
    <source>
        <dbReference type="EMBL" id="QIZ70694.1"/>
    </source>
</evidence>
<dbReference type="NCBIfam" id="TIGR02971">
    <property type="entry name" value="heterocyst_DevB"/>
    <property type="match status" value="1"/>
</dbReference>
<reference evidence="6 7" key="1">
    <citation type="submission" date="2020-04" db="EMBL/GenBank/DDBJ databases">
        <authorList>
            <person name="Basu S."/>
            <person name="Maruthanayagam V."/>
            <person name="Chakraborty S."/>
            <person name="Pramanik A."/>
            <person name="Mukherjee J."/>
            <person name="Brink B."/>
        </authorList>
    </citation>
    <scope>NUCLEOTIDE SEQUENCE [LARGE SCALE GENOMIC DNA]</scope>
    <source>
        <strain evidence="6 7">AP17</strain>
    </source>
</reference>
<dbReference type="InterPro" id="IPR014315">
    <property type="entry name" value="ABC_heterocyst_DevB"/>
</dbReference>
<keyword evidence="5" id="KW-1133">Transmembrane helix</keyword>
<evidence type="ECO:0000256" key="3">
    <source>
        <dbReference type="SAM" id="Coils"/>
    </source>
</evidence>
<name>A0A6H1TVR2_9CYAN</name>
<dbReference type="KEGG" id="oxy:HCG48_08970"/>
<feature type="region of interest" description="Disordered" evidence="4">
    <location>
        <begin position="1"/>
        <end position="44"/>
    </location>
</feature>
<sequence>MAPESPPTGERRPQLNSKGRAANPTDFLSTPVGRNNRLPVDPTSEVSKSFIPGWLVAIATVGAVVTGGISLYTLLQFNPLSDNRPTAGTDSKTRTTQMYTVSALGRLEPEGEIVQLTAPMSFEGERLEKLLVEEGDRVRKNQAIAIMDSRNRLTAALDIAKQQVQIAQAQLGQVRAGAKAGDIAAQEAAIARLNAQLPTEIAAQQATISRLEAQLQGDLSAQQATISRLEAQLQEDRVAQNAQIARLEAQFQGDVTAARATLDRLRAELQGRIAAQTTTVARLEAQLRNASAEYQRYQNLYREGVVSESLFDSKRLDLETSLQEVKEAYAILDEIRATGDKQLEEASANLQRLEVTGRKQIEEAKAALARIEATGREQLNEARAILEQIRSTGREQIAESRVNLDRIVVTREQDKKQAESTLESISEVRTVDVQAAQAEVDRAIAGVKEAQARLDEAYVRSPIDGRVMTIHTRPGETVGNLGIVELGRTDRMYAVAEVYETDIKNVRVGQRATISSDAFEGELQGTVETVGLKIGKKDILDTDPAADVDVRVIEVKIRLDPEHSDRVASLTNLQVSVAIATLAPQEN</sequence>
<organism evidence="6 7">
    <name type="scientific">Oxynema aestuarii AP17</name>
    <dbReference type="NCBI Taxonomy" id="2064643"/>
    <lineage>
        <taxon>Bacteria</taxon>
        <taxon>Bacillati</taxon>
        <taxon>Cyanobacteriota</taxon>
        <taxon>Cyanophyceae</taxon>
        <taxon>Oscillatoriophycideae</taxon>
        <taxon>Oscillatoriales</taxon>
        <taxon>Oscillatoriaceae</taxon>
        <taxon>Oxynema</taxon>
        <taxon>Oxynema aestuarii</taxon>
    </lineage>
</organism>
<proteinExistence type="predicted"/>
<dbReference type="Gene3D" id="1.10.287.470">
    <property type="entry name" value="Helix hairpin bin"/>
    <property type="match status" value="1"/>
</dbReference>
<evidence type="ECO:0000256" key="1">
    <source>
        <dbReference type="ARBA" id="ARBA00004196"/>
    </source>
</evidence>
<gene>
    <name evidence="6" type="ORF">HCG48_08970</name>
</gene>
<dbReference type="SUPFAM" id="SSF111369">
    <property type="entry name" value="HlyD-like secretion proteins"/>
    <property type="match status" value="1"/>
</dbReference>
<dbReference type="RefSeq" id="WP_168568849.1">
    <property type="nucleotide sequence ID" value="NZ_CP051167.1"/>
</dbReference>
<feature type="transmembrane region" description="Helical" evidence="5">
    <location>
        <begin position="51"/>
        <end position="75"/>
    </location>
</feature>
<dbReference type="PANTHER" id="PTHR32347">
    <property type="entry name" value="EFFLUX SYSTEM COMPONENT YKNX-RELATED"/>
    <property type="match status" value="1"/>
</dbReference>
<evidence type="ECO:0000256" key="2">
    <source>
        <dbReference type="ARBA" id="ARBA00023054"/>
    </source>
</evidence>
<keyword evidence="5" id="KW-0812">Transmembrane</keyword>
<dbReference type="EMBL" id="CP051167">
    <property type="protein sequence ID" value="QIZ70694.1"/>
    <property type="molecule type" value="Genomic_DNA"/>
</dbReference>
<keyword evidence="5" id="KW-0472">Membrane</keyword>
<dbReference type="Proteomes" id="UP000500857">
    <property type="component" value="Chromosome"/>
</dbReference>
<comment type="subcellular location">
    <subcellularLocation>
        <location evidence="1">Cell envelope</location>
    </subcellularLocation>
</comment>
<keyword evidence="7" id="KW-1185">Reference proteome</keyword>
<dbReference type="Gene3D" id="2.40.50.100">
    <property type="match status" value="1"/>
</dbReference>
<feature type="coiled-coil region" evidence="3">
    <location>
        <begin position="343"/>
        <end position="381"/>
    </location>
</feature>
<dbReference type="AlphaFoldDB" id="A0A6H1TVR2"/>
<keyword evidence="2 3" id="KW-0175">Coiled coil</keyword>
<dbReference type="Gene3D" id="2.40.30.170">
    <property type="match status" value="1"/>
</dbReference>
<dbReference type="InterPro" id="IPR050465">
    <property type="entry name" value="UPF0194_transport"/>
</dbReference>